<dbReference type="Gene3D" id="3.90.1420.10">
    <property type="entry name" value="Rubisco LSMT, substrate-binding domain"/>
    <property type="match status" value="1"/>
</dbReference>
<dbReference type="SUPFAM" id="SSF81822">
    <property type="entry name" value="RuBisCo LSMT C-terminal, substrate-binding domain"/>
    <property type="match status" value="1"/>
</dbReference>
<dbReference type="GO" id="GO:0032259">
    <property type="term" value="P:methylation"/>
    <property type="evidence" value="ECO:0007669"/>
    <property type="project" value="UniProtKB-KW"/>
</dbReference>
<reference evidence="7 8" key="1">
    <citation type="submission" date="2023-08" db="EMBL/GenBank/DDBJ databases">
        <title>Black Yeasts Isolated from many extreme environments.</title>
        <authorList>
            <person name="Coleine C."/>
            <person name="Stajich J.E."/>
            <person name="Selbmann L."/>
        </authorList>
    </citation>
    <scope>NUCLEOTIDE SEQUENCE [LARGE SCALE GENOMIC DNA]</scope>
    <source>
        <strain evidence="7 8">CCFEE 5792</strain>
    </source>
</reference>
<dbReference type="PROSITE" id="PS50280">
    <property type="entry name" value="SET"/>
    <property type="match status" value="1"/>
</dbReference>
<accession>A0AAV9N1T9</accession>
<dbReference type="InterPro" id="IPR046341">
    <property type="entry name" value="SET_dom_sf"/>
</dbReference>
<name>A0AAV9N1T9_9EURO</name>
<evidence type="ECO:0000259" key="6">
    <source>
        <dbReference type="PROSITE" id="PS50280"/>
    </source>
</evidence>
<dbReference type="PIRSF" id="PIRSF011771">
    <property type="entry name" value="RMS1_SET"/>
    <property type="match status" value="1"/>
</dbReference>
<comment type="subcellular location">
    <subcellularLocation>
        <location evidence="4">Nucleus</location>
    </subcellularLocation>
</comment>
<feature type="region of interest" description="Disordered" evidence="5">
    <location>
        <begin position="465"/>
        <end position="496"/>
    </location>
</feature>
<comment type="similarity">
    <text evidence="4">Belongs to the class V-like SAM-binding methyltransferase superfamily. Histone-lysine methyltransferase family. SETD6 subfamily.</text>
</comment>
<dbReference type="SUPFAM" id="SSF82199">
    <property type="entry name" value="SET domain"/>
    <property type="match status" value="1"/>
</dbReference>
<evidence type="ECO:0000256" key="5">
    <source>
        <dbReference type="SAM" id="MobiDB-lite"/>
    </source>
</evidence>
<keyword evidence="3 4" id="KW-0949">S-adenosyl-L-methionine</keyword>
<dbReference type="GO" id="GO:0005634">
    <property type="term" value="C:nucleus"/>
    <property type="evidence" value="ECO:0007669"/>
    <property type="project" value="UniProtKB-SubCell"/>
</dbReference>
<dbReference type="PANTHER" id="PTHR13271:SF34">
    <property type="entry name" value="N-LYSINE METHYLTRANSFERASE SETD6"/>
    <property type="match status" value="1"/>
</dbReference>
<evidence type="ECO:0000256" key="4">
    <source>
        <dbReference type="PIRNR" id="PIRNR011771"/>
    </source>
</evidence>
<proteinExistence type="inferred from homology"/>
<keyword evidence="1 4" id="KW-0489">Methyltransferase</keyword>
<evidence type="ECO:0000313" key="8">
    <source>
        <dbReference type="Proteomes" id="UP001358417"/>
    </source>
</evidence>
<evidence type="ECO:0000256" key="3">
    <source>
        <dbReference type="ARBA" id="ARBA00022691"/>
    </source>
</evidence>
<dbReference type="InterPro" id="IPR036464">
    <property type="entry name" value="Rubisco_LSMT_subst-bd_sf"/>
</dbReference>
<evidence type="ECO:0000256" key="1">
    <source>
        <dbReference type="ARBA" id="ARBA00022603"/>
    </source>
</evidence>
<dbReference type="EC" id="2.1.1.-" evidence="4"/>
<dbReference type="InterPro" id="IPR050600">
    <property type="entry name" value="SETD3_SETD6_MTase"/>
</dbReference>
<gene>
    <name evidence="7" type="ORF">LTR84_006174</name>
</gene>
<dbReference type="InterPro" id="IPR001214">
    <property type="entry name" value="SET_dom"/>
</dbReference>
<feature type="compositionally biased region" description="Acidic residues" evidence="5">
    <location>
        <begin position="211"/>
        <end position="227"/>
    </location>
</feature>
<keyword evidence="4" id="KW-0539">Nucleus</keyword>
<evidence type="ECO:0000256" key="2">
    <source>
        <dbReference type="ARBA" id="ARBA00022679"/>
    </source>
</evidence>
<dbReference type="FunFam" id="3.90.1410.10:FF:000007">
    <property type="entry name" value="Ribosomal lysine N-methyltransferase 4"/>
    <property type="match status" value="1"/>
</dbReference>
<dbReference type="EMBL" id="JAVRRD010000023">
    <property type="protein sequence ID" value="KAK5047984.1"/>
    <property type="molecule type" value="Genomic_DNA"/>
</dbReference>
<comment type="caution">
    <text evidence="7">The sequence shown here is derived from an EMBL/GenBank/DDBJ whole genome shotgun (WGS) entry which is preliminary data.</text>
</comment>
<dbReference type="Pfam" id="PF00856">
    <property type="entry name" value="SET"/>
    <property type="match status" value="1"/>
</dbReference>
<organism evidence="7 8">
    <name type="scientific">Exophiala bonariae</name>
    <dbReference type="NCBI Taxonomy" id="1690606"/>
    <lineage>
        <taxon>Eukaryota</taxon>
        <taxon>Fungi</taxon>
        <taxon>Dikarya</taxon>
        <taxon>Ascomycota</taxon>
        <taxon>Pezizomycotina</taxon>
        <taxon>Eurotiomycetes</taxon>
        <taxon>Chaetothyriomycetidae</taxon>
        <taxon>Chaetothyriales</taxon>
        <taxon>Herpotrichiellaceae</taxon>
        <taxon>Exophiala</taxon>
    </lineage>
</organism>
<comment type="function">
    <text evidence="4">S-adenosyl-L-methionine-dependent protein-lysine N-methyltransferase that monomethylates 60S ribosomal protein L42.</text>
</comment>
<feature type="domain" description="SET" evidence="6">
    <location>
        <begin position="34"/>
        <end position="277"/>
    </location>
</feature>
<dbReference type="Gene3D" id="3.90.1410.10">
    <property type="entry name" value="set domain protein methyltransferase, domain 1"/>
    <property type="match status" value="1"/>
</dbReference>
<dbReference type="GO" id="GO:0016279">
    <property type="term" value="F:protein-lysine N-methyltransferase activity"/>
    <property type="evidence" value="ECO:0007669"/>
    <property type="project" value="UniProtKB-UniRule"/>
</dbReference>
<keyword evidence="8" id="KW-1185">Reference proteome</keyword>
<dbReference type="AlphaFoldDB" id="A0AAV9N1T9"/>
<dbReference type="Proteomes" id="UP001358417">
    <property type="component" value="Unassembled WGS sequence"/>
</dbReference>
<dbReference type="GeneID" id="89974346"/>
<evidence type="ECO:0000313" key="7">
    <source>
        <dbReference type="EMBL" id="KAK5047984.1"/>
    </source>
</evidence>
<dbReference type="Pfam" id="PF09273">
    <property type="entry name" value="Rubis-subs-bind"/>
    <property type="match status" value="1"/>
</dbReference>
<keyword evidence="2 4" id="KW-0808">Transferase</keyword>
<dbReference type="PANTHER" id="PTHR13271">
    <property type="entry name" value="UNCHARACTERIZED PUTATIVE METHYLTRANSFERASE"/>
    <property type="match status" value="1"/>
</dbReference>
<dbReference type="RefSeq" id="XP_064703490.1">
    <property type="nucleotide sequence ID" value="XM_064849735.1"/>
</dbReference>
<dbReference type="InterPro" id="IPR015353">
    <property type="entry name" value="Rubisco_LSMT_subst-bd"/>
</dbReference>
<dbReference type="InterPro" id="IPR011383">
    <property type="entry name" value="N-lys_methylase_SETD6"/>
</dbReference>
<sequence>MGDTVGPSASLDFDQTTSRFLAWFTSADGTRISPKVELKDLRAQNAGRGAVAKNDIVEDEELFAIPRSLVLTTTTSSIVPSLLEPLEDMGAWPPLIVTIIYEYLRHEQSPWYPYFQVLPTTFDSLMFWNQQELEELQASAVVDKIGKRSAEESWKSSIIPLMLQHPDSFPLASATTEAEKTAKLIELAHMAGSLLMAYAFDIDRDENKNENDDEASEDHDWEEDDEAEPLKGMVPLADMLNADADRNNARLYQETGYLVMKATKPISQGEQIFNDYGPLPRSDLLRMYGYLTDNYAQYDVVEISYDLLLEVSGRKTSHDPAWIQKEEQLEELGLLDDGYAITRAEQGLSTTLPDAIPGELHMLLRALCTHDKNGGANLKKPKDSITVEEAALLQSILTKRITEYSTSYEADQALWASLNQTGFDDADIAAGKSLRRCSMALQVRMGEKEILHQLLSICQEHIKQKSEELRGPNSNGFSKRKHDGDTNTQPKKVARR</sequence>
<protein>
    <recommendedName>
        <fullName evidence="4">Ribosomal lysine N-methyltransferase 4</fullName>
        <ecNumber evidence="4">2.1.1.-</ecNumber>
    </recommendedName>
</protein>
<feature type="region of interest" description="Disordered" evidence="5">
    <location>
        <begin position="207"/>
        <end position="228"/>
    </location>
</feature>